<evidence type="ECO:0000313" key="2">
    <source>
        <dbReference type="EMBL" id="USG67856.1"/>
    </source>
</evidence>
<dbReference type="RefSeq" id="WP_251874949.1">
    <property type="nucleotide sequence ID" value="NZ_CP098755.1"/>
</dbReference>
<gene>
    <name evidence="2" type="ORF">NDK47_11495</name>
</gene>
<organism evidence="2 3">
    <name type="scientific">Brevibacillus ruminantium</name>
    <dbReference type="NCBI Taxonomy" id="2950604"/>
    <lineage>
        <taxon>Bacteria</taxon>
        <taxon>Bacillati</taxon>
        <taxon>Bacillota</taxon>
        <taxon>Bacilli</taxon>
        <taxon>Bacillales</taxon>
        <taxon>Paenibacillaceae</taxon>
        <taxon>Brevibacillus</taxon>
    </lineage>
</organism>
<protein>
    <submittedName>
        <fullName evidence="2">GNAT family N-acetyltransferase</fullName>
    </submittedName>
</protein>
<dbReference type="InterPro" id="IPR051531">
    <property type="entry name" value="N-acetyltransferase"/>
</dbReference>
<dbReference type="Pfam" id="PF13302">
    <property type="entry name" value="Acetyltransf_3"/>
    <property type="match status" value="1"/>
</dbReference>
<dbReference type="InterPro" id="IPR016181">
    <property type="entry name" value="Acyl_CoA_acyltransferase"/>
</dbReference>
<proteinExistence type="predicted"/>
<dbReference type="Proteomes" id="UP001056500">
    <property type="component" value="Chromosome"/>
</dbReference>
<reference evidence="2" key="1">
    <citation type="submission" date="2022-06" db="EMBL/GenBank/DDBJ databases">
        <title>Genome sequencing of Brevibacillus sp. BB3-R1.</title>
        <authorList>
            <person name="Heo J."/>
            <person name="Lee D."/>
            <person name="Won M."/>
            <person name="Han B.-H."/>
            <person name="Hong S.-B."/>
            <person name="Kwon S.-W."/>
        </authorList>
    </citation>
    <scope>NUCLEOTIDE SEQUENCE</scope>
    <source>
        <strain evidence="2">BB3-R1</strain>
    </source>
</reference>
<dbReference type="PANTHER" id="PTHR43792">
    <property type="entry name" value="GNAT FAMILY, PUTATIVE (AFU_ORTHOLOGUE AFUA_3G00765)-RELATED-RELATED"/>
    <property type="match status" value="1"/>
</dbReference>
<dbReference type="PROSITE" id="PS51186">
    <property type="entry name" value="GNAT"/>
    <property type="match status" value="1"/>
</dbReference>
<feature type="domain" description="N-acetyltransferase" evidence="1">
    <location>
        <begin position="10"/>
        <end position="171"/>
    </location>
</feature>
<name>A0ABY4WTC8_9BACL</name>
<dbReference type="SUPFAM" id="SSF55729">
    <property type="entry name" value="Acyl-CoA N-acyltransferases (Nat)"/>
    <property type="match status" value="1"/>
</dbReference>
<keyword evidence="3" id="KW-1185">Reference proteome</keyword>
<sequence length="177" mass="20259">MLPSFQTERLFLRPRTLDDFNECLAMDKDSEVTKYIPGPWSDPVQHERFLSERIQKSFGPGLGYWSIFPKEQSSQFVGWILLIPYDGIGPEIEIGWRLNRFAWGKGYATEAARRVLEHAFKTVGVGRVVADIHPENQPSIRVAEKIGLTFVGDSMHDGFPCKSYVMTRNDYSDHYGV</sequence>
<dbReference type="Gene3D" id="3.40.630.30">
    <property type="match status" value="1"/>
</dbReference>
<dbReference type="InterPro" id="IPR000182">
    <property type="entry name" value="GNAT_dom"/>
</dbReference>
<dbReference type="EMBL" id="CP098755">
    <property type="protein sequence ID" value="USG67856.1"/>
    <property type="molecule type" value="Genomic_DNA"/>
</dbReference>
<evidence type="ECO:0000259" key="1">
    <source>
        <dbReference type="PROSITE" id="PS51186"/>
    </source>
</evidence>
<dbReference type="PANTHER" id="PTHR43792:SF1">
    <property type="entry name" value="N-ACETYLTRANSFERASE DOMAIN-CONTAINING PROTEIN"/>
    <property type="match status" value="1"/>
</dbReference>
<evidence type="ECO:0000313" key="3">
    <source>
        <dbReference type="Proteomes" id="UP001056500"/>
    </source>
</evidence>
<accession>A0ABY4WTC8</accession>